<dbReference type="Pfam" id="PF01636">
    <property type="entry name" value="APH"/>
    <property type="match status" value="1"/>
</dbReference>
<dbReference type="KEGG" id="eiv:EIN_152470"/>
<gene>
    <name evidence="2" type="ORF">EIN_152470</name>
</gene>
<sequence>MDSALKAIRAFGLPSDTIITPYGDGLINTTFLVTTMTSKYILQEINTKVFPDVVSLCKNNLIVSNHLKKYSRYTVIKYVERIPGICFVEVSGKYFRMSEFIESSSSPIDLHSIELTGEAFAEYEEILSTLSEALYNVIPHFHDLRVRLSQLDESVSVNYQNRLLKVTQELEIIHSFRDEMMSLQEMKDSGALPIRVAHCDTKCNNVLFDNNGRVKAIIDLDTTQNEAILSDYGDFLRVAANTGKEDDMNLENVNFNFDVFKSFTKGYLTHSQWLTQIEKETLAPAVLFFPYMQAVRFLADYLNGDTYYHIDYASHNLVRTKAQLKLFLSARKVYPAIQATIAQYS</sequence>
<evidence type="ECO:0000313" key="3">
    <source>
        <dbReference type="Proteomes" id="UP000014680"/>
    </source>
</evidence>
<dbReference type="OMA" id="VHYDIGD"/>
<protein>
    <recommendedName>
        <fullName evidence="1">Aminoglycoside phosphotransferase domain-containing protein</fullName>
    </recommendedName>
</protein>
<dbReference type="GeneID" id="14890358"/>
<dbReference type="SUPFAM" id="SSF56112">
    <property type="entry name" value="Protein kinase-like (PK-like)"/>
    <property type="match status" value="1"/>
</dbReference>
<dbReference type="VEuPathDB" id="AmoebaDB:EIN_152470"/>
<dbReference type="PANTHER" id="PTHR21064:SF5">
    <property type="entry name" value="SLR1880 PROTEIN"/>
    <property type="match status" value="1"/>
</dbReference>
<dbReference type="AlphaFoldDB" id="A0A0A1U8L4"/>
<dbReference type="Gene3D" id="3.90.1200.10">
    <property type="match status" value="1"/>
</dbReference>
<name>A0A0A1U8L4_ENTIV</name>
<evidence type="ECO:0000259" key="1">
    <source>
        <dbReference type="Pfam" id="PF01636"/>
    </source>
</evidence>
<dbReference type="InterPro" id="IPR011009">
    <property type="entry name" value="Kinase-like_dom_sf"/>
</dbReference>
<dbReference type="InterPro" id="IPR050249">
    <property type="entry name" value="Pseudomonas-type_ThrB"/>
</dbReference>
<accession>A0A0A1U8L4</accession>
<organism evidence="2 3">
    <name type="scientific">Entamoeba invadens IP1</name>
    <dbReference type="NCBI Taxonomy" id="370355"/>
    <lineage>
        <taxon>Eukaryota</taxon>
        <taxon>Amoebozoa</taxon>
        <taxon>Evosea</taxon>
        <taxon>Archamoebae</taxon>
        <taxon>Mastigamoebida</taxon>
        <taxon>Entamoebidae</taxon>
        <taxon>Entamoeba</taxon>
    </lineage>
</organism>
<dbReference type="InterPro" id="IPR002575">
    <property type="entry name" value="Aminoglycoside_PTrfase"/>
</dbReference>
<dbReference type="EMBL" id="KB206474">
    <property type="protein sequence ID" value="ELP91270.1"/>
    <property type="molecule type" value="Genomic_DNA"/>
</dbReference>
<dbReference type="RefSeq" id="XP_004258041.1">
    <property type="nucleotide sequence ID" value="XM_004257993.1"/>
</dbReference>
<dbReference type="PANTHER" id="PTHR21064">
    <property type="entry name" value="AMINOGLYCOSIDE PHOSPHOTRANSFERASE DOMAIN-CONTAINING PROTEIN-RELATED"/>
    <property type="match status" value="1"/>
</dbReference>
<feature type="domain" description="Aminoglycoside phosphotransferase" evidence="1">
    <location>
        <begin position="19"/>
        <end position="238"/>
    </location>
</feature>
<evidence type="ECO:0000313" key="2">
    <source>
        <dbReference type="EMBL" id="ELP91270.1"/>
    </source>
</evidence>
<reference evidence="2 3" key="1">
    <citation type="submission" date="2012-10" db="EMBL/GenBank/DDBJ databases">
        <authorList>
            <person name="Zafar N."/>
            <person name="Inman J."/>
            <person name="Hall N."/>
            <person name="Lorenzi H."/>
            <person name="Caler E."/>
        </authorList>
    </citation>
    <scope>NUCLEOTIDE SEQUENCE [LARGE SCALE GENOMIC DNA]</scope>
    <source>
        <strain evidence="2 3">IP1</strain>
    </source>
</reference>
<proteinExistence type="predicted"/>
<keyword evidence="3" id="KW-1185">Reference proteome</keyword>
<dbReference type="OrthoDB" id="10258682at2759"/>
<dbReference type="Proteomes" id="UP000014680">
    <property type="component" value="Unassembled WGS sequence"/>
</dbReference>